<evidence type="ECO:0000313" key="3">
    <source>
        <dbReference type="Proteomes" id="UP000201613"/>
    </source>
</evidence>
<dbReference type="Pfam" id="PF01609">
    <property type="entry name" value="DDE_Tnp_1"/>
    <property type="match status" value="1"/>
</dbReference>
<feature type="domain" description="Transposase IS4-like" evidence="1">
    <location>
        <begin position="4"/>
        <end position="85"/>
    </location>
</feature>
<name>A0A238LNR4_9RHOB</name>
<dbReference type="InterPro" id="IPR002559">
    <property type="entry name" value="Transposase_11"/>
</dbReference>
<evidence type="ECO:0000259" key="1">
    <source>
        <dbReference type="Pfam" id="PF01609"/>
    </source>
</evidence>
<accession>A0A238LNR4</accession>
<dbReference type="Proteomes" id="UP000201613">
    <property type="component" value="Unassembled WGS sequence"/>
</dbReference>
<dbReference type="AlphaFoldDB" id="A0A238LNR4"/>
<organism evidence="2 3">
    <name type="scientific">Flavimaricola marinus</name>
    <dbReference type="NCBI Taxonomy" id="1819565"/>
    <lineage>
        <taxon>Bacteria</taxon>
        <taxon>Pseudomonadati</taxon>
        <taxon>Pseudomonadota</taxon>
        <taxon>Alphaproteobacteria</taxon>
        <taxon>Rhodobacterales</taxon>
        <taxon>Paracoccaceae</taxon>
        <taxon>Flavimaricola</taxon>
    </lineage>
</organism>
<keyword evidence="3" id="KW-1185">Reference proteome</keyword>
<dbReference type="GO" id="GO:0006313">
    <property type="term" value="P:DNA transposition"/>
    <property type="evidence" value="ECO:0007669"/>
    <property type="project" value="InterPro"/>
</dbReference>
<dbReference type="GO" id="GO:0003677">
    <property type="term" value="F:DNA binding"/>
    <property type="evidence" value="ECO:0007669"/>
    <property type="project" value="InterPro"/>
</dbReference>
<proteinExistence type="predicted"/>
<gene>
    <name evidence="2" type="ORF">LOM8899_04603</name>
</gene>
<dbReference type="EMBL" id="FXZK01000046">
    <property type="protein sequence ID" value="SMY10420.1"/>
    <property type="molecule type" value="Genomic_DNA"/>
</dbReference>
<reference evidence="3" key="1">
    <citation type="submission" date="2017-05" db="EMBL/GenBank/DDBJ databases">
        <authorList>
            <person name="Rodrigo-Torres L."/>
            <person name="Arahal R. D."/>
            <person name="Lucena T."/>
        </authorList>
    </citation>
    <scope>NUCLEOTIDE SEQUENCE [LARGE SCALE GENOMIC DNA]</scope>
    <source>
        <strain evidence="3">CECT 8899</strain>
    </source>
</reference>
<sequence>MFLVAGQHSDYACARALLDALQPARHRLADRGYGSDCYREVLEETGIKPRIPSRKGCKIAILHDEARYQEFHEVENSFARLKDWRRVATR</sequence>
<dbReference type="GO" id="GO:0004803">
    <property type="term" value="F:transposase activity"/>
    <property type="evidence" value="ECO:0007669"/>
    <property type="project" value="InterPro"/>
</dbReference>
<protein>
    <recommendedName>
        <fullName evidence="1">Transposase IS4-like domain-containing protein</fullName>
    </recommendedName>
</protein>
<evidence type="ECO:0000313" key="2">
    <source>
        <dbReference type="EMBL" id="SMY10420.1"/>
    </source>
</evidence>